<evidence type="ECO:0000256" key="1">
    <source>
        <dbReference type="ARBA" id="ARBA00037999"/>
    </source>
</evidence>
<dbReference type="CDD" id="cd00616">
    <property type="entry name" value="AHBA_syn"/>
    <property type="match status" value="1"/>
</dbReference>
<dbReference type="PANTHER" id="PTHR30244:SF34">
    <property type="entry name" value="DTDP-4-AMINO-4,6-DIDEOXYGALACTOSE TRANSAMINASE"/>
    <property type="match status" value="1"/>
</dbReference>
<keyword evidence="4" id="KW-1185">Reference proteome</keyword>
<reference evidence="3 4" key="1">
    <citation type="submission" date="2020-03" db="EMBL/GenBank/DDBJ databases">
        <title>Genomic Encyclopedia of Type Strains, Phase IV (KMG-IV): sequencing the most valuable type-strain genomes for metagenomic binning, comparative biology and taxonomic classification.</title>
        <authorList>
            <person name="Goeker M."/>
        </authorList>
    </citation>
    <scope>NUCLEOTIDE SEQUENCE [LARGE SCALE GENOMIC DNA]</scope>
    <source>
        <strain evidence="3 4">DSM 105096</strain>
    </source>
</reference>
<sequence length="402" mass="44860">MSTKYSIPYGRQNITDADIAAVTEALQADYLTTGPRVLEFEVKFAEYVGAKYAVAVANGTAALHLCALALGVEKGLRVITTPITFAASANCVRYCGGEVWFADIDPVTLTLDLEKTRALIEAHEPGFFQGIIPVDFAGYPVDLEAFRELADEHGMWIIEDACHAPGGWFTDSKDEKQHCGNGNYADLAIFSFHPVKHIASGEGGMITTNNADLYNDLMQLRTHGITRDPDQLKRESDGGWYMEMQQLGYNYRIPDILCALGISQLSRADEGMERRQEIAKKYDNAFKKLGADAGAGQLSEGAKLLYHGLPSSDRQHAFHLYVIQVEDRKGLYDYFREQGIYAQVHYIPVHTMPYYAELNHYSDIDLSLAENYYAGGLSLPMYPTLTEEEQDFVIDRVKTFLA</sequence>
<dbReference type="Gene3D" id="3.40.640.10">
    <property type="entry name" value="Type I PLP-dependent aspartate aminotransferase-like (Major domain)"/>
    <property type="match status" value="1"/>
</dbReference>
<comment type="caution">
    <text evidence="3">The sequence shown here is derived from an EMBL/GenBank/DDBJ whole genome shotgun (WGS) entry which is preliminary data.</text>
</comment>
<dbReference type="SUPFAM" id="SSF53383">
    <property type="entry name" value="PLP-dependent transferases"/>
    <property type="match status" value="1"/>
</dbReference>
<dbReference type="InterPro" id="IPR015422">
    <property type="entry name" value="PyrdxlP-dep_Trfase_small"/>
</dbReference>
<name>A0ABX0XB12_9BACT</name>
<dbReference type="PIRSF" id="PIRSF000390">
    <property type="entry name" value="PLP_StrS"/>
    <property type="match status" value="1"/>
</dbReference>
<dbReference type="PANTHER" id="PTHR30244">
    <property type="entry name" value="TRANSAMINASE"/>
    <property type="match status" value="1"/>
</dbReference>
<accession>A0ABX0XB12</accession>
<evidence type="ECO:0000313" key="4">
    <source>
        <dbReference type="Proteomes" id="UP000770785"/>
    </source>
</evidence>
<dbReference type="RefSeq" id="WP_168036907.1">
    <property type="nucleotide sequence ID" value="NZ_JAATJH010000002.1"/>
</dbReference>
<dbReference type="Proteomes" id="UP000770785">
    <property type="component" value="Unassembled WGS sequence"/>
</dbReference>
<dbReference type="NCBIfam" id="TIGR03588">
    <property type="entry name" value="PseC"/>
    <property type="match status" value="1"/>
</dbReference>
<protein>
    <submittedName>
        <fullName evidence="3">UDP-4-amino-4, 6-dideoxy-N-acetyl-beta-L-altrosamine transaminase</fullName>
    </submittedName>
</protein>
<dbReference type="InterPro" id="IPR000653">
    <property type="entry name" value="DegT/StrS_aminotransferase"/>
</dbReference>
<dbReference type="EMBL" id="JAATJH010000002">
    <property type="protein sequence ID" value="NJC26151.1"/>
    <property type="molecule type" value="Genomic_DNA"/>
</dbReference>
<evidence type="ECO:0000313" key="3">
    <source>
        <dbReference type="EMBL" id="NJC26151.1"/>
    </source>
</evidence>
<dbReference type="InterPro" id="IPR020026">
    <property type="entry name" value="PseC"/>
</dbReference>
<dbReference type="InterPro" id="IPR015421">
    <property type="entry name" value="PyrdxlP-dep_Trfase_major"/>
</dbReference>
<dbReference type="Pfam" id="PF01041">
    <property type="entry name" value="DegT_DnrJ_EryC1"/>
    <property type="match status" value="1"/>
</dbReference>
<dbReference type="InterPro" id="IPR015424">
    <property type="entry name" value="PyrdxlP-dep_Trfase"/>
</dbReference>
<gene>
    <name evidence="3" type="ORF">GGR27_001650</name>
</gene>
<keyword evidence="2" id="KW-0663">Pyridoxal phosphate</keyword>
<dbReference type="Gene3D" id="3.90.1150.10">
    <property type="entry name" value="Aspartate Aminotransferase, domain 1"/>
    <property type="match status" value="1"/>
</dbReference>
<comment type="similarity">
    <text evidence="1 2">Belongs to the DegT/DnrJ/EryC1 family.</text>
</comment>
<evidence type="ECO:0000256" key="2">
    <source>
        <dbReference type="RuleBase" id="RU004508"/>
    </source>
</evidence>
<proteinExistence type="inferred from homology"/>
<organism evidence="3 4">
    <name type="scientific">Neolewinella antarctica</name>
    <dbReference type="NCBI Taxonomy" id="442734"/>
    <lineage>
        <taxon>Bacteria</taxon>
        <taxon>Pseudomonadati</taxon>
        <taxon>Bacteroidota</taxon>
        <taxon>Saprospiria</taxon>
        <taxon>Saprospirales</taxon>
        <taxon>Lewinellaceae</taxon>
        <taxon>Neolewinella</taxon>
    </lineage>
</organism>